<evidence type="ECO:0000256" key="1">
    <source>
        <dbReference type="ARBA" id="ARBA00004651"/>
    </source>
</evidence>
<organism evidence="10 11">
    <name type="scientific">Enemella evansiae</name>
    <dbReference type="NCBI Taxonomy" id="2016499"/>
    <lineage>
        <taxon>Bacteria</taxon>
        <taxon>Bacillati</taxon>
        <taxon>Actinomycetota</taxon>
        <taxon>Actinomycetes</taxon>
        <taxon>Propionibacteriales</taxon>
        <taxon>Propionibacteriaceae</taxon>
        <taxon>Enemella</taxon>
    </lineage>
</organism>
<dbReference type="Pfam" id="PF12911">
    <property type="entry name" value="OppC_N"/>
    <property type="match status" value="1"/>
</dbReference>
<reference evidence="10 11" key="1">
    <citation type="submission" date="2017-07" db="EMBL/GenBank/DDBJ databases">
        <title>Draft whole genome sequences of clinical Proprionibacteriaceae strains.</title>
        <authorList>
            <person name="Bernier A.-M."/>
            <person name="Bernard K."/>
            <person name="Domingo M.-C."/>
        </authorList>
    </citation>
    <scope>NUCLEOTIDE SEQUENCE [LARGE SCALE GENOMIC DNA]</scope>
    <source>
        <strain evidence="10 11">NML 030167</strain>
    </source>
</reference>
<protein>
    <submittedName>
        <fullName evidence="10">Peptide ABC transporter permease</fullName>
    </submittedName>
</protein>
<comment type="similarity">
    <text evidence="7">Belongs to the binding-protein-dependent transport system permease family.</text>
</comment>
<dbReference type="Pfam" id="PF00528">
    <property type="entry name" value="BPD_transp_1"/>
    <property type="match status" value="1"/>
</dbReference>
<keyword evidence="6 7" id="KW-0472">Membrane</keyword>
<sequence length="310" mass="33044">MSEPITGASGINDPTPAVAGASGDADGSELTPRQLAWRRFRSHKMAMVGAVVLILFLLAAFLGPLLYRVDPYAVDTASYRLPPAPGHPLGTDSAGRDVLARLLSGGRISLTIGLAASFIATVLGIILGIIGGYFRGWIDALLSRIAEVFQSFPLMIVIIVIVAFFGSGVLRMILMLGLLLWTQSFRVTRSVTLQLREQDSVQAVEGLGGTPFHILLKHMVPAVLPHASVTFTLLTAQVIGTEAALSFLGLGVPPPTPSWGSMISEAQSLRILQSMPWMWLPPGLAIALTVLAVNFVGDGLRDAFDPKQVR</sequence>
<evidence type="ECO:0000256" key="3">
    <source>
        <dbReference type="ARBA" id="ARBA00022475"/>
    </source>
</evidence>
<dbReference type="AlphaFoldDB" id="A0A255G2E9"/>
<feature type="region of interest" description="Disordered" evidence="8">
    <location>
        <begin position="1"/>
        <end position="29"/>
    </location>
</feature>
<evidence type="ECO:0000256" key="5">
    <source>
        <dbReference type="ARBA" id="ARBA00022989"/>
    </source>
</evidence>
<proteinExistence type="inferred from homology"/>
<dbReference type="Proteomes" id="UP000215896">
    <property type="component" value="Unassembled WGS sequence"/>
</dbReference>
<dbReference type="EMBL" id="NMVO01000017">
    <property type="protein sequence ID" value="OYO09662.1"/>
    <property type="molecule type" value="Genomic_DNA"/>
</dbReference>
<evidence type="ECO:0000256" key="7">
    <source>
        <dbReference type="RuleBase" id="RU363032"/>
    </source>
</evidence>
<dbReference type="InterPro" id="IPR025966">
    <property type="entry name" value="OppC_N"/>
</dbReference>
<keyword evidence="3" id="KW-1003">Cell membrane</keyword>
<evidence type="ECO:0000256" key="6">
    <source>
        <dbReference type="ARBA" id="ARBA00023136"/>
    </source>
</evidence>
<comment type="subcellular location">
    <subcellularLocation>
        <location evidence="1 7">Cell membrane</location>
        <topology evidence="1 7">Multi-pass membrane protein</topology>
    </subcellularLocation>
</comment>
<gene>
    <name evidence="10" type="ORF">CGZ94_18600</name>
</gene>
<evidence type="ECO:0000313" key="10">
    <source>
        <dbReference type="EMBL" id="OYO09662.1"/>
    </source>
</evidence>
<evidence type="ECO:0000259" key="9">
    <source>
        <dbReference type="PROSITE" id="PS50928"/>
    </source>
</evidence>
<feature type="transmembrane region" description="Helical" evidence="7">
    <location>
        <begin position="45"/>
        <end position="67"/>
    </location>
</feature>
<dbReference type="OrthoDB" id="8906042at2"/>
<dbReference type="PROSITE" id="PS50928">
    <property type="entry name" value="ABC_TM1"/>
    <property type="match status" value="1"/>
</dbReference>
<keyword evidence="11" id="KW-1185">Reference proteome</keyword>
<feature type="transmembrane region" description="Helical" evidence="7">
    <location>
        <begin position="277"/>
        <end position="297"/>
    </location>
</feature>
<dbReference type="SUPFAM" id="SSF161098">
    <property type="entry name" value="MetI-like"/>
    <property type="match status" value="1"/>
</dbReference>
<keyword evidence="2 7" id="KW-0813">Transport</keyword>
<dbReference type="RefSeq" id="WP_094359101.1">
    <property type="nucleotide sequence ID" value="NZ_NMVK01000019.1"/>
</dbReference>
<evidence type="ECO:0000313" key="11">
    <source>
        <dbReference type="Proteomes" id="UP000215896"/>
    </source>
</evidence>
<keyword evidence="4 7" id="KW-0812">Transmembrane</keyword>
<dbReference type="Gene3D" id="1.10.3720.10">
    <property type="entry name" value="MetI-like"/>
    <property type="match status" value="1"/>
</dbReference>
<dbReference type="PANTHER" id="PTHR43386:SF1">
    <property type="entry name" value="D,D-DIPEPTIDE TRANSPORT SYSTEM PERMEASE PROTEIN DDPC-RELATED"/>
    <property type="match status" value="1"/>
</dbReference>
<dbReference type="InterPro" id="IPR050366">
    <property type="entry name" value="BP-dependent_transpt_permease"/>
</dbReference>
<dbReference type="CDD" id="cd06261">
    <property type="entry name" value="TM_PBP2"/>
    <property type="match status" value="1"/>
</dbReference>
<dbReference type="GO" id="GO:0005886">
    <property type="term" value="C:plasma membrane"/>
    <property type="evidence" value="ECO:0007669"/>
    <property type="project" value="UniProtKB-SubCell"/>
</dbReference>
<dbReference type="InterPro" id="IPR000515">
    <property type="entry name" value="MetI-like"/>
</dbReference>
<accession>A0A255G2E9</accession>
<dbReference type="PANTHER" id="PTHR43386">
    <property type="entry name" value="OLIGOPEPTIDE TRANSPORT SYSTEM PERMEASE PROTEIN APPC"/>
    <property type="match status" value="1"/>
</dbReference>
<dbReference type="GO" id="GO:0055085">
    <property type="term" value="P:transmembrane transport"/>
    <property type="evidence" value="ECO:0007669"/>
    <property type="project" value="InterPro"/>
</dbReference>
<name>A0A255G2E9_9ACTN</name>
<feature type="domain" description="ABC transmembrane type-1" evidence="9">
    <location>
        <begin position="106"/>
        <end position="297"/>
    </location>
</feature>
<dbReference type="InterPro" id="IPR035906">
    <property type="entry name" value="MetI-like_sf"/>
</dbReference>
<comment type="caution">
    <text evidence="10">The sequence shown here is derived from an EMBL/GenBank/DDBJ whole genome shotgun (WGS) entry which is preliminary data.</text>
</comment>
<evidence type="ECO:0000256" key="4">
    <source>
        <dbReference type="ARBA" id="ARBA00022692"/>
    </source>
</evidence>
<keyword evidence="5 7" id="KW-1133">Transmembrane helix</keyword>
<feature type="transmembrane region" description="Helical" evidence="7">
    <location>
        <begin position="154"/>
        <end position="181"/>
    </location>
</feature>
<evidence type="ECO:0000256" key="8">
    <source>
        <dbReference type="SAM" id="MobiDB-lite"/>
    </source>
</evidence>
<feature type="transmembrane region" description="Helical" evidence="7">
    <location>
        <begin position="108"/>
        <end position="134"/>
    </location>
</feature>
<evidence type="ECO:0000256" key="2">
    <source>
        <dbReference type="ARBA" id="ARBA00022448"/>
    </source>
</evidence>